<name>A0A5C6X081_9DELT</name>
<dbReference type="Gene3D" id="1.20.1260.10">
    <property type="match status" value="1"/>
</dbReference>
<protein>
    <submittedName>
        <fullName evidence="1">Ferritin-like domain-containing protein</fullName>
    </submittedName>
</protein>
<proteinExistence type="predicted"/>
<dbReference type="InterPro" id="IPR012347">
    <property type="entry name" value="Ferritin-like"/>
</dbReference>
<dbReference type="CDD" id="cd00657">
    <property type="entry name" value="Ferritin_like"/>
    <property type="match status" value="1"/>
</dbReference>
<dbReference type="Proteomes" id="UP000321412">
    <property type="component" value="Unassembled WGS sequence"/>
</dbReference>
<dbReference type="SUPFAM" id="SSF47240">
    <property type="entry name" value="Ferritin-like"/>
    <property type="match status" value="1"/>
</dbReference>
<dbReference type="EMBL" id="VOSM01000010">
    <property type="protein sequence ID" value="TXD35237.1"/>
    <property type="molecule type" value="Genomic_DNA"/>
</dbReference>
<accession>A0A5C6X081</accession>
<dbReference type="Pfam" id="PF04305">
    <property type="entry name" value="DUF455"/>
    <property type="match status" value="1"/>
</dbReference>
<dbReference type="PANTHER" id="PTHR42782:SF2">
    <property type="entry name" value="3-OXOACYL-[ACYL-CARRIER-PROTEIN] SYNTHASE-LIKE PROTEIN"/>
    <property type="match status" value="1"/>
</dbReference>
<dbReference type="AlphaFoldDB" id="A0A5C6X081"/>
<keyword evidence="2" id="KW-1185">Reference proteome</keyword>
<dbReference type="PANTHER" id="PTHR42782">
    <property type="entry name" value="SI:CH73-314G15.3"/>
    <property type="match status" value="1"/>
</dbReference>
<dbReference type="PIRSF" id="PIRSF012318">
    <property type="entry name" value="UCP012318"/>
    <property type="match status" value="1"/>
</dbReference>
<dbReference type="RefSeq" id="WP_146982699.1">
    <property type="nucleotide sequence ID" value="NZ_VOSM01000010.1"/>
</dbReference>
<organism evidence="1 2">
    <name type="scientific">Lujinxingia vulgaris</name>
    <dbReference type="NCBI Taxonomy" id="2600176"/>
    <lineage>
        <taxon>Bacteria</taxon>
        <taxon>Deltaproteobacteria</taxon>
        <taxon>Bradymonadales</taxon>
        <taxon>Lujinxingiaceae</taxon>
        <taxon>Lujinxingia</taxon>
    </lineage>
</organism>
<comment type="caution">
    <text evidence="1">The sequence shown here is derived from an EMBL/GenBank/DDBJ whole genome shotgun (WGS) entry which is preliminary data.</text>
</comment>
<evidence type="ECO:0000313" key="2">
    <source>
        <dbReference type="Proteomes" id="UP000321412"/>
    </source>
</evidence>
<dbReference type="InterPro" id="IPR011197">
    <property type="entry name" value="UCP012318"/>
</dbReference>
<dbReference type="InterPro" id="IPR007402">
    <property type="entry name" value="DUF455"/>
</dbReference>
<gene>
    <name evidence="1" type="ORF">FRC98_17375</name>
</gene>
<dbReference type="InterPro" id="IPR009078">
    <property type="entry name" value="Ferritin-like_SF"/>
</dbReference>
<evidence type="ECO:0000313" key="1">
    <source>
        <dbReference type="EMBL" id="TXD35237.1"/>
    </source>
</evidence>
<reference evidence="1 2" key="1">
    <citation type="submission" date="2019-08" db="EMBL/GenBank/DDBJ databases">
        <title>Bradymonadales sp. TMQ4.</title>
        <authorList>
            <person name="Liang Q."/>
        </authorList>
    </citation>
    <scope>NUCLEOTIDE SEQUENCE [LARGE SCALE GENOMIC DNA]</scope>
    <source>
        <strain evidence="1 2">TMQ4</strain>
    </source>
</reference>
<dbReference type="OrthoDB" id="9778629at2"/>
<sequence length="263" mass="29886">MRLRDFAERLLHATTLDQKLAAPAGGFHALDDRDPGPPQAWSAPSRPAELAIAPRSRRVKFPHPDNLAEPEMAVRALHTFANHELMAIELMAWALLAYPDAPPAFRAGMVRLIADEQRHLRLYVDRIRELGANFGDLPVNDHFWRCAPSLTSPLKWVCAMNLTFEQGNLDHAPYFEHHFRRVGDEHTAQILEQIFEDEIHHVGFGARWLKEYTPDGHSTFEIYCQNLTFHNEPARARGAVFNPDARRAAGLDETFVEGMLRAT</sequence>